<dbReference type="GO" id="GO:0005524">
    <property type="term" value="F:ATP binding"/>
    <property type="evidence" value="ECO:0007669"/>
    <property type="project" value="UniProtKB-KW"/>
</dbReference>
<evidence type="ECO:0000256" key="1">
    <source>
        <dbReference type="ARBA" id="ARBA00022598"/>
    </source>
</evidence>
<dbReference type="Proteomes" id="UP001153365">
    <property type="component" value="Unassembled WGS sequence"/>
</dbReference>
<feature type="domain" description="Carbamoyl-phosphate synthetase large subunit oligomerisation" evidence="4">
    <location>
        <begin position="131"/>
        <end position="202"/>
    </location>
</feature>
<dbReference type="GO" id="GO:0006541">
    <property type="term" value="P:glutamine metabolic process"/>
    <property type="evidence" value="ECO:0007669"/>
    <property type="project" value="TreeGrafter"/>
</dbReference>
<reference evidence="5" key="1">
    <citation type="submission" date="2022-06" db="EMBL/GenBank/DDBJ databases">
        <authorList>
            <consortium name="SYNGENTA / RWTH Aachen University"/>
        </authorList>
    </citation>
    <scope>NUCLEOTIDE SEQUENCE</scope>
</reference>
<dbReference type="InterPro" id="IPR036897">
    <property type="entry name" value="CarbamoylP_synth_lsu_oligo_sf"/>
</dbReference>
<proteinExistence type="predicted"/>
<sequence>MKCWKEVEYEVVCDCCNNCITVCNMENFDPLDEDHHMLQTMAINVICHLRVVGECNIQSSALASKATCYPLAFIATRLGLGIRLNKISNFVTKVTSACFEPSLDYCVKAIRSVNPSFTGFDKNHIVTAKELKNELMNQTNHYIFAIANAFDANWSVDEVWALYFWVYLLPYAKQLGFSNNQIAKFLNSNELVIWRIHLEFGI</sequence>
<keyword evidence="1" id="KW-0436">Ligase</keyword>
<name>A0AAV0B7W4_PHAPC</name>
<accession>A0AAV0B7W4</accession>
<dbReference type="GO" id="GO:0004070">
    <property type="term" value="F:aspartate carbamoyltransferase activity"/>
    <property type="evidence" value="ECO:0007669"/>
    <property type="project" value="TreeGrafter"/>
</dbReference>
<dbReference type="GO" id="GO:0004151">
    <property type="term" value="F:dihydroorotase activity"/>
    <property type="evidence" value="ECO:0007669"/>
    <property type="project" value="TreeGrafter"/>
</dbReference>
<comment type="caution">
    <text evidence="5">The sequence shown here is derived from an EMBL/GenBank/DDBJ whole genome shotgun (WGS) entry which is preliminary data.</text>
</comment>
<evidence type="ECO:0000313" key="6">
    <source>
        <dbReference type="Proteomes" id="UP001153365"/>
    </source>
</evidence>
<dbReference type="GO" id="GO:0006228">
    <property type="term" value="P:UTP biosynthetic process"/>
    <property type="evidence" value="ECO:0007669"/>
    <property type="project" value="TreeGrafter"/>
</dbReference>
<dbReference type="Gene3D" id="3.30.470.20">
    <property type="entry name" value="ATP-grasp fold, B domain"/>
    <property type="match status" value="2"/>
</dbReference>
<evidence type="ECO:0000256" key="2">
    <source>
        <dbReference type="ARBA" id="ARBA00022741"/>
    </source>
</evidence>
<protein>
    <recommendedName>
        <fullName evidence="4">Carbamoyl-phosphate synthetase large subunit oligomerisation domain-containing protein</fullName>
    </recommendedName>
</protein>
<evidence type="ECO:0000259" key="4">
    <source>
        <dbReference type="SMART" id="SM01096"/>
    </source>
</evidence>
<dbReference type="InterPro" id="IPR005480">
    <property type="entry name" value="CPSase_lsu_oligo"/>
</dbReference>
<dbReference type="GO" id="GO:0019240">
    <property type="term" value="P:citrulline biosynthetic process"/>
    <property type="evidence" value="ECO:0007669"/>
    <property type="project" value="TreeGrafter"/>
</dbReference>
<keyword evidence="3" id="KW-0067">ATP-binding</keyword>
<evidence type="ECO:0000313" key="5">
    <source>
        <dbReference type="EMBL" id="CAH7682544.1"/>
    </source>
</evidence>
<organism evidence="5 6">
    <name type="scientific">Phakopsora pachyrhizi</name>
    <name type="common">Asian soybean rust disease fungus</name>
    <dbReference type="NCBI Taxonomy" id="170000"/>
    <lineage>
        <taxon>Eukaryota</taxon>
        <taxon>Fungi</taxon>
        <taxon>Dikarya</taxon>
        <taxon>Basidiomycota</taxon>
        <taxon>Pucciniomycotina</taxon>
        <taxon>Pucciniomycetes</taxon>
        <taxon>Pucciniales</taxon>
        <taxon>Phakopsoraceae</taxon>
        <taxon>Phakopsora</taxon>
    </lineage>
</organism>
<dbReference type="Pfam" id="PF02786">
    <property type="entry name" value="CPSase_L_D2"/>
    <property type="match status" value="1"/>
</dbReference>
<dbReference type="InterPro" id="IPR005479">
    <property type="entry name" value="CPAse_ATP-bd"/>
</dbReference>
<keyword evidence="2" id="KW-0547">Nucleotide-binding</keyword>
<dbReference type="EMBL" id="CALTRL010004136">
    <property type="protein sequence ID" value="CAH7682544.1"/>
    <property type="molecule type" value="Genomic_DNA"/>
</dbReference>
<dbReference type="AlphaFoldDB" id="A0AAV0B7W4"/>
<gene>
    <name evidence="5" type="ORF">PPACK8108_LOCUS15496</name>
</gene>
<dbReference type="PANTHER" id="PTHR11405:SF5">
    <property type="entry name" value="CAD PROTEIN"/>
    <property type="match status" value="1"/>
</dbReference>
<dbReference type="SUPFAM" id="SSF48108">
    <property type="entry name" value="Carbamoyl phosphate synthetase, large subunit connection domain"/>
    <property type="match status" value="1"/>
</dbReference>
<keyword evidence="6" id="KW-1185">Reference proteome</keyword>
<dbReference type="GO" id="GO:0004088">
    <property type="term" value="F:carbamoyl-phosphate synthase (glutamine-hydrolyzing) activity"/>
    <property type="evidence" value="ECO:0007669"/>
    <property type="project" value="TreeGrafter"/>
</dbReference>
<dbReference type="SUPFAM" id="SSF56059">
    <property type="entry name" value="Glutathione synthetase ATP-binding domain-like"/>
    <property type="match status" value="1"/>
</dbReference>
<dbReference type="SMART" id="SM01096">
    <property type="entry name" value="CPSase_L_D3"/>
    <property type="match status" value="1"/>
</dbReference>
<dbReference type="GO" id="GO:0006207">
    <property type="term" value="P:'de novo' pyrimidine nucleobase biosynthetic process"/>
    <property type="evidence" value="ECO:0007669"/>
    <property type="project" value="TreeGrafter"/>
</dbReference>
<evidence type="ECO:0000256" key="3">
    <source>
        <dbReference type="ARBA" id="ARBA00022840"/>
    </source>
</evidence>
<dbReference type="GO" id="GO:0005829">
    <property type="term" value="C:cytosol"/>
    <property type="evidence" value="ECO:0007669"/>
    <property type="project" value="TreeGrafter"/>
</dbReference>
<dbReference type="PANTHER" id="PTHR11405">
    <property type="entry name" value="CARBAMOYLTRANSFERASE FAMILY MEMBER"/>
    <property type="match status" value="1"/>
</dbReference>